<dbReference type="PANTHER" id="PTHR47968">
    <property type="entry name" value="CENTROMERE PROTEIN E"/>
    <property type="match status" value="1"/>
</dbReference>
<evidence type="ECO:0000313" key="12">
    <source>
        <dbReference type="EMBL" id="MBN3320259.1"/>
    </source>
</evidence>
<evidence type="ECO:0000313" key="13">
    <source>
        <dbReference type="Proteomes" id="UP000736164"/>
    </source>
</evidence>
<comment type="subcellular location">
    <subcellularLocation>
        <location evidence="1">Cytoplasm</location>
        <location evidence="1">Cytoskeleton</location>
    </subcellularLocation>
</comment>
<keyword evidence="2" id="KW-0493">Microtubule</keyword>
<evidence type="ECO:0000256" key="1">
    <source>
        <dbReference type="ARBA" id="ARBA00004245"/>
    </source>
</evidence>
<keyword evidence="6 8" id="KW-0505">Motor protein</keyword>
<feature type="non-terminal residue" evidence="12">
    <location>
        <position position="1"/>
    </location>
</feature>
<evidence type="ECO:0000256" key="6">
    <source>
        <dbReference type="ARBA" id="ARBA00023175"/>
    </source>
</evidence>
<evidence type="ECO:0000256" key="3">
    <source>
        <dbReference type="ARBA" id="ARBA00022741"/>
    </source>
</evidence>
<feature type="compositionally biased region" description="Basic and acidic residues" evidence="10">
    <location>
        <begin position="426"/>
        <end position="449"/>
    </location>
</feature>
<feature type="compositionally biased region" description="Low complexity" evidence="10">
    <location>
        <begin position="331"/>
        <end position="340"/>
    </location>
</feature>
<dbReference type="GO" id="GO:0007018">
    <property type="term" value="P:microtubule-based movement"/>
    <property type="evidence" value="ECO:0007669"/>
    <property type="project" value="InterPro"/>
</dbReference>
<evidence type="ECO:0000256" key="9">
    <source>
        <dbReference type="SAM" id="Coils"/>
    </source>
</evidence>
<evidence type="ECO:0000256" key="7">
    <source>
        <dbReference type="ARBA" id="ARBA00023212"/>
    </source>
</evidence>
<keyword evidence="3 8" id="KW-0547">Nucleotide-binding</keyword>
<organism evidence="12 13">
    <name type="scientific">Atractosteus spatula</name>
    <name type="common">Alligator gar</name>
    <name type="synonym">Lepisosteus spatula</name>
    <dbReference type="NCBI Taxonomy" id="7917"/>
    <lineage>
        <taxon>Eukaryota</taxon>
        <taxon>Metazoa</taxon>
        <taxon>Chordata</taxon>
        <taxon>Craniata</taxon>
        <taxon>Vertebrata</taxon>
        <taxon>Euteleostomi</taxon>
        <taxon>Actinopterygii</taxon>
        <taxon>Neopterygii</taxon>
        <taxon>Holostei</taxon>
        <taxon>Semionotiformes</taxon>
        <taxon>Lepisosteidae</taxon>
        <taxon>Atractosteus</taxon>
    </lineage>
</organism>
<dbReference type="GO" id="GO:0005524">
    <property type="term" value="F:ATP binding"/>
    <property type="evidence" value="ECO:0007669"/>
    <property type="project" value="UniProtKB-UniRule"/>
</dbReference>
<dbReference type="PROSITE" id="PS50067">
    <property type="entry name" value="KINESIN_MOTOR_2"/>
    <property type="match status" value="1"/>
</dbReference>
<dbReference type="InterPro" id="IPR027640">
    <property type="entry name" value="Kinesin-like_fam"/>
</dbReference>
<evidence type="ECO:0000256" key="2">
    <source>
        <dbReference type="ARBA" id="ARBA00022701"/>
    </source>
</evidence>
<dbReference type="GO" id="GO:0008017">
    <property type="term" value="F:microtubule binding"/>
    <property type="evidence" value="ECO:0007669"/>
    <property type="project" value="InterPro"/>
</dbReference>
<dbReference type="Proteomes" id="UP000736164">
    <property type="component" value="Unassembled WGS sequence"/>
</dbReference>
<keyword evidence="7" id="KW-0963">Cytoplasm</keyword>
<dbReference type="AlphaFoldDB" id="A0A8J7NY32"/>
<evidence type="ECO:0000256" key="10">
    <source>
        <dbReference type="SAM" id="MobiDB-lite"/>
    </source>
</evidence>
<sequence length="716" mass="80714">MLEFDAVWDESASQKDVYESTAKPLVDFVLQGYNGCVITYGSAGSGKTYTLQGGSLTGKQRGIITRVAEDIFRCAYQYLMFSSLFRHRFNLKGFLFLHVHDPLCSDGQPAEVCRIHESEETVFLEGLTEVEVTSAQSLLQLYRRGTANRHTGVLKGEFASKSHTIFNIIVINTPVNENDTIPYNIWKCKPCLSACYPPQFFLFNTTWSTLPPLKMANATVNPCHAGHLFFLNTSTKVTEKPQTSHGRQRAELPCVSDKKAQMCLPPILSSPAPPSWLSHRKQEGLSRREGSADAPEQKAFLPHLEGAAEGSPQSARPLKSRPGEERGGRGPWSRSSSTAGPPAPEPPRDKPPRGEPHSPRISADRLPADVFKAHECPHCKKERKIREEYDKYIVQVRGDKDALLQRISELDAELRRCREEQEATAALHREEEVGRRGPRRLQGEAERHGNTMGSTGSRTELLHMENEIKQKQQEILQGLPTSQIHLLSGVQDLLSTEMGGLKAQLEKTRGNERALALRLHTEQSRAAQETEELRAQLERHREREKQQVRTLQSQKECIFLELQDTRAELENFRERVTITLAELKKEKRFDLQDGLLIEIEETKNYNEKVKAENASLVEKLEIAQLKLSSRAFPGYCIPPHIHTVTTNTEMMVSHHTSQQGAVGITSGELSTAACVLALKNLSCSFRVFAVILKIQHLLFFVFVKICHRFLHFPRLP</sequence>
<dbReference type="Gene3D" id="3.40.850.10">
    <property type="entry name" value="Kinesin motor domain"/>
    <property type="match status" value="1"/>
</dbReference>
<evidence type="ECO:0000256" key="8">
    <source>
        <dbReference type="PROSITE-ProRule" id="PRU00283"/>
    </source>
</evidence>
<feature type="region of interest" description="Disordered" evidence="10">
    <location>
        <begin position="271"/>
        <end position="366"/>
    </location>
</feature>
<protein>
    <submittedName>
        <fullName evidence="12">KIF3C protein</fullName>
    </submittedName>
</protein>
<name>A0A8J7NY32_ATRSP</name>
<keyword evidence="4 8" id="KW-0067">ATP-binding</keyword>
<dbReference type="PANTHER" id="PTHR47968:SF36">
    <property type="entry name" value="KINESIN HEAVY CHAIN ISOFORM X1"/>
    <property type="match status" value="1"/>
</dbReference>
<dbReference type="GO" id="GO:0003777">
    <property type="term" value="F:microtubule motor activity"/>
    <property type="evidence" value="ECO:0007669"/>
    <property type="project" value="InterPro"/>
</dbReference>
<comment type="similarity">
    <text evidence="8">Belongs to the TRAFAC class myosin-kinesin ATPase superfamily. Kinesin family.</text>
</comment>
<feature type="binding site" evidence="8">
    <location>
        <begin position="41"/>
        <end position="48"/>
    </location>
    <ligand>
        <name>ATP</name>
        <dbReference type="ChEBI" id="CHEBI:30616"/>
    </ligand>
</feature>
<dbReference type="SUPFAM" id="SSF52540">
    <property type="entry name" value="P-loop containing nucleoside triphosphate hydrolases"/>
    <property type="match status" value="1"/>
</dbReference>
<dbReference type="GO" id="GO:0005874">
    <property type="term" value="C:microtubule"/>
    <property type="evidence" value="ECO:0007669"/>
    <property type="project" value="UniProtKB-KW"/>
</dbReference>
<evidence type="ECO:0000259" key="11">
    <source>
        <dbReference type="PROSITE" id="PS50067"/>
    </source>
</evidence>
<feature type="compositionally biased region" description="Basic and acidic residues" evidence="10">
    <location>
        <begin position="280"/>
        <end position="291"/>
    </location>
</feature>
<feature type="domain" description="Kinesin motor" evidence="11">
    <location>
        <begin position="1"/>
        <end position="170"/>
    </location>
</feature>
<keyword evidence="7" id="KW-0206">Cytoskeleton</keyword>
<dbReference type="PRINTS" id="PR00380">
    <property type="entry name" value="KINESINHEAVY"/>
</dbReference>
<dbReference type="InterPro" id="IPR001752">
    <property type="entry name" value="Kinesin_motor_dom"/>
</dbReference>
<feature type="non-terminal residue" evidence="12">
    <location>
        <position position="716"/>
    </location>
</feature>
<keyword evidence="13" id="KW-1185">Reference proteome</keyword>
<dbReference type="Pfam" id="PF00225">
    <property type="entry name" value="Kinesin"/>
    <property type="match status" value="1"/>
</dbReference>
<evidence type="ECO:0000256" key="4">
    <source>
        <dbReference type="ARBA" id="ARBA00022840"/>
    </source>
</evidence>
<reference evidence="12" key="1">
    <citation type="journal article" date="2021" name="Cell">
        <title>Tracing the genetic footprints of vertebrate landing in non-teleost ray-finned fishes.</title>
        <authorList>
            <person name="Bi X."/>
            <person name="Wang K."/>
            <person name="Yang L."/>
            <person name="Pan H."/>
            <person name="Jiang H."/>
            <person name="Wei Q."/>
            <person name="Fang M."/>
            <person name="Yu H."/>
            <person name="Zhu C."/>
            <person name="Cai Y."/>
            <person name="He Y."/>
            <person name="Gan X."/>
            <person name="Zeng H."/>
            <person name="Yu D."/>
            <person name="Zhu Y."/>
            <person name="Jiang H."/>
            <person name="Qiu Q."/>
            <person name="Yang H."/>
            <person name="Zhang Y.E."/>
            <person name="Wang W."/>
            <person name="Zhu M."/>
            <person name="He S."/>
            <person name="Zhang G."/>
        </authorList>
    </citation>
    <scope>NUCLEOTIDE SEQUENCE</scope>
    <source>
        <strain evidence="12">Allg_001</strain>
    </source>
</reference>
<dbReference type="EMBL" id="JAAWVO010051054">
    <property type="protein sequence ID" value="MBN3320259.1"/>
    <property type="molecule type" value="Genomic_DNA"/>
</dbReference>
<dbReference type="InterPro" id="IPR036961">
    <property type="entry name" value="Kinesin_motor_dom_sf"/>
</dbReference>
<feature type="coiled-coil region" evidence="9">
    <location>
        <begin position="393"/>
        <end position="420"/>
    </location>
</feature>
<proteinExistence type="inferred from homology"/>
<keyword evidence="5 9" id="KW-0175">Coiled coil</keyword>
<feature type="region of interest" description="Disordered" evidence="10">
    <location>
        <begin position="426"/>
        <end position="457"/>
    </location>
</feature>
<feature type="compositionally biased region" description="Basic and acidic residues" evidence="10">
    <location>
        <begin position="346"/>
        <end position="366"/>
    </location>
</feature>
<dbReference type="SMART" id="SM00129">
    <property type="entry name" value="KISc"/>
    <property type="match status" value="1"/>
</dbReference>
<accession>A0A8J7NY32</accession>
<comment type="caution">
    <text evidence="12">The sequence shown here is derived from an EMBL/GenBank/DDBJ whole genome shotgun (WGS) entry which is preliminary data.</text>
</comment>
<feature type="coiled-coil region" evidence="9">
    <location>
        <begin position="523"/>
        <end position="626"/>
    </location>
</feature>
<gene>
    <name evidence="12" type="primary">Kif3c_0</name>
    <name evidence="12" type="ORF">GTO95_0016733</name>
</gene>
<evidence type="ECO:0000256" key="5">
    <source>
        <dbReference type="ARBA" id="ARBA00023054"/>
    </source>
</evidence>
<dbReference type="InterPro" id="IPR027417">
    <property type="entry name" value="P-loop_NTPase"/>
</dbReference>